<reference evidence="2" key="1">
    <citation type="journal article" date="2015" name="Nat. Genet.">
        <title>The genome and transcriptome of the zoonotic hookworm Ancylostoma ceylanicum identify infection-specific gene families.</title>
        <authorList>
            <person name="Schwarz E.M."/>
            <person name="Hu Y."/>
            <person name="Antoshechkin I."/>
            <person name="Miller M.M."/>
            <person name="Sternberg P.W."/>
            <person name="Aroian R.V."/>
        </authorList>
    </citation>
    <scope>NUCLEOTIDE SEQUENCE</scope>
    <source>
        <strain evidence="2">HY135</strain>
    </source>
</reference>
<dbReference type="Pfam" id="PF00078">
    <property type="entry name" value="RVT_1"/>
    <property type="match status" value="1"/>
</dbReference>
<evidence type="ECO:0000313" key="1">
    <source>
        <dbReference type="EMBL" id="EYB84935.1"/>
    </source>
</evidence>
<evidence type="ECO:0000313" key="2">
    <source>
        <dbReference type="Proteomes" id="UP000024635"/>
    </source>
</evidence>
<dbReference type="InterPro" id="IPR000477">
    <property type="entry name" value="RT_dom"/>
</dbReference>
<dbReference type="Proteomes" id="UP000024635">
    <property type="component" value="Unassembled WGS sequence"/>
</dbReference>
<accession>A0A016S2R7</accession>
<gene>
    <name evidence="1" type="primary">Acey_s0307.g2032</name>
    <name evidence="1" type="ORF">Y032_0307g2032</name>
</gene>
<comment type="caution">
    <text evidence="1">The sequence shown here is derived from an EMBL/GenBank/DDBJ whole genome shotgun (WGS) entry which is preliminary data.</text>
</comment>
<dbReference type="EMBL" id="JARK01001643">
    <property type="protein sequence ID" value="EYB84935.1"/>
    <property type="molecule type" value="Genomic_DNA"/>
</dbReference>
<sequence length="95" mass="10413">MTISSSTSGEGFDKATLCRRNYSPPPSRTSCKDYNGTTWECELTAGCYTCCYADDIVLITTNISQAERMLADFDDACGKIGPQLNLTKTMFMING</sequence>
<protein>
    <submittedName>
        <fullName evidence="1">Uncharacterized protein</fullName>
    </submittedName>
</protein>
<dbReference type="AlphaFoldDB" id="A0A016S2R7"/>
<keyword evidence="2" id="KW-1185">Reference proteome</keyword>
<dbReference type="OrthoDB" id="10014409at2759"/>
<name>A0A016S2R7_9BILA</name>
<organism evidence="1 2">
    <name type="scientific">Ancylostoma ceylanicum</name>
    <dbReference type="NCBI Taxonomy" id="53326"/>
    <lineage>
        <taxon>Eukaryota</taxon>
        <taxon>Metazoa</taxon>
        <taxon>Ecdysozoa</taxon>
        <taxon>Nematoda</taxon>
        <taxon>Chromadorea</taxon>
        <taxon>Rhabditida</taxon>
        <taxon>Rhabditina</taxon>
        <taxon>Rhabditomorpha</taxon>
        <taxon>Strongyloidea</taxon>
        <taxon>Ancylostomatidae</taxon>
        <taxon>Ancylostomatinae</taxon>
        <taxon>Ancylostoma</taxon>
    </lineage>
</organism>
<proteinExistence type="predicted"/>